<dbReference type="Gene3D" id="2.70.70.10">
    <property type="entry name" value="Glucose Permease (Domain IIA)"/>
    <property type="match status" value="1"/>
</dbReference>
<dbReference type="AlphaFoldDB" id="D0WB53"/>
<dbReference type="Pfam" id="PF01551">
    <property type="entry name" value="Peptidase_M23"/>
    <property type="match status" value="1"/>
</dbReference>
<evidence type="ECO:0000313" key="5">
    <source>
        <dbReference type="Proteomes" id="UP000003843"/>
    </source>
</evidence>
<sequence>MQASAQRSGKIGQTAFSDGITDSIIQTSGRFRAAFSIIQLFSESRTMQYKPLLLALMLVFSAPAVAAGDTAHNRSAEVKKQAKNKKEQLKAAGGKQDKGKNAAAKAKRADDEKPSKNNAEAGKSAGSRKAAEKGAAAERKKVRGKPVSEPAGKNVKTQPKDPSGKKRTKGRDNTRRDGENAGKGSKAADKDTGAADRDGKSRTGKDGKAAKQDKRQAGRQTLTDSDELKAAVSAATNDVENKKTLLKQGEGLLIRVSTSLEQLQEERIRQERIRRARGSLASVNRKQREAWDKFQKLNADLNRLKTEVAGAEAQISRFVSGSYKNSQPNAVALFLKNAEPGQKNRFLRYTRYVNDSNRKVVKDLEKQQKALAAQEQKINNELAYLKKIQANVQSLLKKQGVSDAAEQAESRRQNAKIAKDAKKMMEQKENERQLNHLLSSLEQKKAERRIRDAEAKRKAAEARLAAAEKAGQEAARRGAMSNLTAEDRSIQAPPATGIGSADSFSRMQGRLKKPVDGVPTGLFGQSRSGGDVWKGVFYSTAPAPVESIAAGTVSYADELDGYGKVVVVDHGDNYISIYAGLGEISAIKGQPVSAGSKIGTSGSLPDGEEGLYLQIRYQGRVLNPSSWIR</sequence>
<protein>
    <submittedName>
        <fullName evidence="4">Peptidase, M23 family</fullName>
    </submittedName>
</protein>
<feature type="coiled-coil region" evidence="1">
    <location>
        <begin position="424"/>
        <end position="477"/>
    </location>
</feature>
<reference evidence="4 5" key="1">
    <citation type="submission" date="2009-10" db="EMBL/GenBank/DDBJ databases">
        <authorList>
            <person name="Weinstock G."/>
            <person name="Sodergren E."/>
            <person name="Clifton S."/>
            <person name="Fulton L."/>
            <person name="Fulton B."/>
            <person name="Courtney L."/>
            <person name="Fronick C."/>
            <person name="Harrison M."/>
            <person name="Strong C."/>
            <person name="Farmer C."/>
            <person name="Delahaunty K."/>
            <person name="Markovic C."/>
            <person name="Hall O."/>
            <person name="Minx P."/>
            <person name="Tomlinson C."/>
            <person name="Mitreva M."/>
            <person name="Nelson J."/>
            <person name="Hou S."/>
            <person name="Wollam A."/>
            <person name="Pepin K.H."/>
            <person name="Johnson M."/>
            <person name="Bhonagiri V."/>
            <person name="Nash W.E."/>
            <person name="Warren W."/>
            <person name="Chinwalla A."/>
            <person name="Mardis E.R."/>
            <person name="Wilson R.K."/>
        </authorList>
    </citation>
    <scope>NUCLEOTIDE SEQUENCE [LARGE SCALE GENOMIC DNA]</scope>
    <source>
        <strain evidence="4 5">ATCC 23970</strain>
    </source>
</reference>
<feature type="compositionally biased region" description="Basic and acidic residues" evidence="2">
    <location>
        <begin position="73"/>
        <end position="100"/>
    </location>
</feature>
<gene>
    <name evidence="4" type="ORF">NEILACOT_04777</name>
</gene>
<dbReference type="InterPro" id="IPR050570">
    <property type="entry name" value="Cell_wall_metabolism_enzyme"/>
</dbReference>
<dbReference type="PANTHER" id="PTHR21666">
    <property type="entry name" value="PEPTIDASE-RELATED"/>
    <property type="match status" value="1"/>
</dbReference>
<dbReference type="EMBL" id="ACEQ02000021">
    <property type="protein sequence ID" value="EEZ75220.1"/>
    <property type="molecule type" value="Genomic_DNA"/>
</dbReference>
<feature type="compositionally biased region" description="Basic and acidic residues" evidence="2">
    <location>
        <begin position="129"/>
        <end position="139"/>
    </location>
</feature>
<organism evidence="4 5">
    <name type="scientific">Neisseria lactamica ATCC 23970</name>
    <dbReference type="NCBI Taxonomy" id="546265"/>
    <lineage>
        <taxon>Bacteria</taxon>
        <taxon>Pseudomonadati</taxon>
        <taxon>Pseudomonadota</taxon>
        <taxon>Betaproteobacteria</taxon>
        <taxon>Neisseriales</taxon>
        <taxon>Neisseriaceae</taxon>
        <taxon>Neisseria</taxon>
    </lineage>
</organism>
<dbReference type="GO" id="GO:0004222">
    <property type="term" value="F:metalloendopeptidase activity"/>
    <property type="evidence" value="ECO:0007669"/>
    <property type="project" value="TreeGrafter"/>
</dbReference>
<dbReference type="InterPro" id="IPR016047">
    <property type="entry name" value="M23ase_b-sheet_dom"/>
</dbReference>
<evidence type="ECO:0000256" key="2">
    <source>
        <dbReference type="SAM" id="MobiDB-lite"/>
    </source>
</evidence>
<evidence type="ECO:0000313" key="4">
    <source>
        <dbReference type="EMBL" id="EEZ75220.1"/>
    </source>
</evidence>
<dbReference type="InterPro" id="IPR011055">
    <property type="entry name" value="Dup_hybrid_motif"/>
</dbReference>
<dbReference type="PANTHER" id="PTHR21666:SF291">
    <property type="entry name" value="STAGE II SPORULATION PROTEIN Q"/>
    <property type="match status" value="1"/>
</dbReference>
<feature type="compositionally biased region" description="Basic and acidic residues" evidence="2">
    <location>
        <begin position="158"/>
        <end position="216"/>
    </location>
</feature>
<feature type="domain" description="M23ase beta-sheet core" evidence="3">
    <location>
        <begin position="533"/>
        <end position="624"/>
    </location>
</feature>
<comment type="caution">
    <text evidence="4">The sequence shown here is derived from an EMBL/GenBank/DDBJ whole genome shotgun (WGS) entry which is preliminary data.</text>
</comment>
<dbReference type="Proteomes" id="UP000003843">
    <property type="component" value="Unassembled WGS sequence"/>
</dbReference>
<dbReference type="SUPFAM" id="SSF51261">
    <property type="entry name" value="Duplicated hybrid motif"/>
    <property type="match status" value="1"/>
</dbReference>
<feature type="compositionally biased region" description="Low complexity" evidence="2">
    <location>
        <begin position="119"/>
        <end position="128"/>
    </location>
</feature>
<accession>D0WB53</accession>
<feature type="region of interest" description="Disordered" evidence="2">
    <location>
        <begin position="73"/>
        <end position="225"/>
    </location>
</feature>
<name>D0WB53_NEILA</name>
<dbReference type="CDD" id="cd12797">
    <property type="entry name" value="M23_peptidase"/>
    <property type="match status" value="1"/>
</dbReference>
<evidence type="ECO:0000256" key="1">
    <source>
        <dbReference type="SAM" id="Coils"/>
    </source>
</evidence>
<evidence type="ECO:0000259" key="3">
    <source>
        <dbReference type="Pfam" id="PF01551"/>
    </source>
</evidence>
<proteinExistence type="predicted"/>
<keyword evidence="1" id="KW-0175">Coiled coil</keyword>